<gene>
    <name evidence="1" type="ORF">MM171A01703_0018</name>
    <name evidence="2" type="ORF">MM171B00688_0013</name>
</gene>
<protein>
    <submittedName>
        <fullName evidence="2">Uncharacterized protein</fullName>
    </submittedName>
</protein>
<evidence type="ECO:0000313" key="1">
    <source>
        <dbReference type="EMBL" id="QJA98552.1"/>
    </source>
</evidence>
<proteinExistence type="predicted"/>
<dbReference type="EMBL" id="MT143847">
    <property type="protein sequence ID" value="QJB03458.1"/>
    <property type="molecule type" value="Genomic_DNA"/>
</dbReference>
<evidence type="ECO:0000313" key="2">
    <source>
        <dbReference type="EMBL" id="QJB03458.1"/>
    </source>
</evidence>
<accession>A0A6M3M873</accession>
<reference evidence="2" key="1">
    <citation type="submission" date="2020-03" db="EMBL/GenBank/DDBJ databases">
        <title>The deep terrestrial virosphere.</title>
        <authorList>
            <person name="Holmfeldt K."/>
            <person name="Nilsson E."/>
            <person name="Simone D."/>
            <person name="Lopez-Fernandez M."/>
            <person name="Wu X."/>
            <person name="de Brujin I."/>
            <person name="Lundin D."/>
            <person name="Andersson A."/>
            <person name="Bertilsson S."/>
            <person name="Dopson M."/>
        </authorList>
    </citation>
    <scope>NUCLEOTIDE SEQUENCE</scope>
    <source>
        <strain evidence="1">MM171A01703</strain>
        <strain evidence="2">MM171B00688</strain>
    </source>
</reference>
<sequence>MVIGVLPTGGYKPQKGDYMDVEIFCGAVGEKVTIRCTREGIIVCKYPWQKCKPRKENSDRDHCLMTAFIEDLPREVELLHARQESMTKSLITWLAFKKRLDELGIELPNR</sequence>
<name>A0A6M3M873_9ZZZZ</name>
<organism evidence="2">
    <name type="scientific">viral metagenome</name>
    <dbReference type="NCBI Taxonomy" id="1070528"/>
    <lineage>
        <taxon>unclassified sequences</taxon>
        <taxon>metagenomes</taxon>
        <taxon>organismal metagenomes</taxon>
    </lineage>
</organism>
<dbReference type="AlphaFoldDB" id="A0A6M3M873"/>
<dbReference type="EMBL" id="MT143589">
    <property type="protein sequence ID" value="QJA98552.1"/>
    <property type="molecule type" value="Genomic_DNA"/>
</dbReference>